<organism evidence="1 2">
    <name type="scientific">SAR324 cluster bacterium</name>
    <dbReference type="NCBI Taxonomy" id="2024889"/>
    <lineage>
        <taxon>Bacteria</taxon>
        <taxon>Deltaproteobacteria</taxon>
        <taxon>SAR324 cluster</taxon>
    </lineage>
</organism>
<sequence length="87" mass="9969">MNWNSCGVGRYLPNLRSQPAQTHEIPFDWNKKNLLAAVTRVMKITQVQEDWEPSHLNVAVVDKSYVAFCSFSDTEIENSFSMHLLPS</sequence>
<name>A0A2D6YL30_9DELT</name>
<reference evidence="2" key="1">
    <citation type="submission" date="2017-09" db="EMBL/GenBank/DDBJ databases">
        <title>The Reconstruction of 2,631 Draft Metagenome-Assembled Genomes from the Global Oceans.</title>
        <authorList>
            <person name="Tully B.J."/>
            <person name="Graham E.D."/>
            <person name="Heidelberg J.F."/>
        </authorList>
    </citation>
    <scope>NUCLEOTIDE SEQUENCE [LARGE SCALE GENOMIC DNA]</scope>
</reference>
<comment type="caution">
    <text evidence="1">The sequence shown here is derived from an EMBL/GenBank/DDBJ whole genome shotgun (WGS) entry which is preliminary data.</text>
</comment>
<dbReference type="EMBL" id="NZEX01000122">
    <property type="protein sequence ID" value="MAH63903.1"/>
    <property type="molecule type" value="Genomic_DNA"/>
</dbReference>
<proteinExistence type="predicted"/>
<dbReference type="AlphaFoldDB" id="A0A2D6YL30"/>
<dbReference type="Proteomes" id="UP000226525">
    <property type="component" value="Unassembled WGS sequence"/>
</dbReference>
<gene>
    <name evidence="1" type="ORF">CMN54_10760</name>
</gene>
<evidence type="ECO:0000313" key="2">
    <source>
        <dbReference type="Proteomes" id="UP000226525"/>
    </source>
</evidence>
<protein>
    <submittedName>
        <fullName evidence="1">Uncharacterized protein</fullName>
    </submittedName>
</protein>
<evidence type="ECO:0000313" key="1">
    <source>
        <dbReference type="EMBL" id="MAH63903.1"/>
    </source>
</evidence>
<accession>A0A2D6YL30</accession>